<proteinExistence type="predicted"/>
<dbReference type="Gramene" id="KCW67031">
    <property type="protein sequence ID" value="KCW67031"/>
    <property type="gene ID" value="EUGRSUZ_F00793"/>
</dbReference>
<accession>A0A059BMD6</accession>
<name>A0A059BMD6_EUCGR</name>
<evidence type="ECO:0000313" key="1">
    <source>
        <dbReference type="EMBL" id="KCW67031.1"/>
    </source>
</evidence>
<organism evidence="1">
    <name type="scientific">Eucalyptus grandis</name>
    <name type="common">Flooded gum</name>
    <dbReference type="NCBI Taxonomy" id="71139"/>
    <lineage>
        <taxon>Eukaryota</taxon>
        <taxon>Viridiplantae</taxon>
        <taxon>Streptophyta</taxon>
        <taxon>Embryophyta</taxon>
        <taxon>Tracheophyta</taxon>
        <taxon>Spermatophyta</taxon>
        <taxon>Magnoliopsida</taxon>
        <taxon>eudicotyledons</taxon>
        <taxon>Gunneridae</taxon>
        <taxon>Pentapetalae</taxon>
        <taxon>rosids</taxon>
        <taxon>malvids</taxon>
        <taxon>Myrtales</taxon>
        <taxon>Myrtaceae</taxon>
        <taxon>Myrtoideae</taxon>
        <taxon>Eucalypteae</taxon>
        <taxon>Eucalyptus</taxon>
    </lineage>
</organism>
<reference evidence="1" key="1">
    <citation type="submission" date="2013-07" db="EMBL/GenBank/DDBJ databases">
        <title>The genome of Eucalyptus grandis.</title>
        <authorList>
            <person name="Schmutz J."/>
            <person name="Hayes R."/>
            <person name="Myburg A."/>
            <person name="Tuskan G."/>
            <person name="Grattapaglia D."/>
            <person name="Rokhsar D.S."/>
        </authorList>
    </citation>
    <scope>NUCLEOTIDE SEQUENCE</scope>
    <source>
        <tissue evidence="1">Leaf extractions</tissue>
    </source>
</reference>
<dbReference type="InParanoid" id="A0A059BMD6"/>
<sequence>MNGNHSHIPYQTLGEADQHAGRCQLGLYGRVQEPLPLDTVDYNPANDSCCLHQGMNHYVMMIPLLNYAVHSFVFPECLQLHHEIRQDSLAESGEDLTSLVNTVVNHLQ</sequence>
<protein>
    <submittedName>
        <fullName evidence="1">Uncharacterized protein</fullName>
    </submittedName>
</protein>
<dbReference type="EMBL" id="KK198758">
    <property type="protein sequence ID" value="KCW67031.1"/>
    <property type="molecule type" value="Genomic_DNA"/>
</dbReference>
<gene>
    <name evidence="1" type="ORF">EUGRSUZ_F00793</name>
</gene>
<dbReference type="AlphaFoldDB" id="A0A059BMD6"/>